<name>A0A7E4ZXB5_PANRE</name>
<dbReference type="Proteomes" id="UP000492821">
    <property type="component" value="Unassembled WGS sequence"/>
</dbReference>
<reference evidence="1" key="1">
    <citation type="journal article" date="2013" name="Genetics">
        <title>The draft genome and transcriptome of Panagrellus redivivus are shaped by the harsh demands of a free-living lifestyle.</title>
        <authorList>
            <person name="Srinivasan J."/>
            <person name="Dillman A.R."/>
            <person name="Macchietto M.G."/>
            <person name="Heikkinen L."/>
            <person name="Lakso M."/>
            <person name="Fracchia K.M."/>
            <person name="Antoshechkin I."/>
            <person name="Mortazavi A."/>
            <person name="Wong G."/>
            <person name="Sternberg P.W."/>
        </authorList>
    </citation>
    <scope>NUCLEOTIDE SEQUENCE [LARGE SCALE GENOMIC DNA]</scope>
    <source>
        <strain evidence="1">MT8872</strain>
    </source>
</reference>
<evidence type="ECO:0000313" key="1">
    <source>
        <dbReference type="Proteomes" id="UP000492821"/>
    </source>
</evidence>
<accession>A0A7E4ZXB5</accession>
<protein>
    <submittedName>
        <fullName evidence="2">Transp_inhibit domain-containing protein</fullName>
    </submittedName>
</protein>
<dbReference type="AlphaFoldDB" id="A0A7E4ZXB5"/>
<proteinExistence type="predicted"/>
<dbReference type="WBParaSite" id="Pan_g23258.t1">
    <property type="protein sequence ID" value="Pan_g23258.t1"/>
    <property type="gene ID" value="Pan_g23258"/>
</dbReference>
<organism evidence="1 2">
    <name type="scientific">Panagrellus redivivus</name>
    <name type="common">Microworm</name>
    <dbReference type="NCBI Taxonomy" id="6233"/>
    <lineage>
        <taxon>Eukaryota</taxon>
        <taxon>Metazoa</taxon>
        <taxon>Ecdysozoa</taxon>
        <taxon>Nematoda</taxon>
        <taxon>Chromadorea</taxon>
        <taxon>Rhabditida</taxon>
        <taxon>Tylenchina</taxon>
        <taxon>Panagrolaimomorpha</taxon>
        <taxon>Panagrolaimoidea</taxon>
        <taxon>Panagrolaimidae</taxon>
        <taxon>Panagrellus</taxon>
    </lineage>
</organism>
<sequence>MPYPISKLAYGLRCRLAELVTPVERYRLQIAAGNASICPPKLQMAWTTDVKLCDEVNGLDNQHIPKSWDDDELVLCTCPIVINPRTVQGFTPELTSHILFQSKEVKLYEFSTDITFSEILPPNVSTDNVTSVTFLTREYFDSDDFVDLFTKFPVITSFCFGSKFLYSWIDDILESQNHGLSHLSFHCAIERLNCCDVNKFMKFLKTQQSNFCLNVYCCHYLQYVPSLTNGIFRQLKPWDLDGEPQYRHVHVGGRNGHCFYLPPDDFDMDNTE</sequence>
<reference evidence="2" key="2">
    <citation type="submission" date="2020-10" db="UniProtKB">
        <authorList>
            <consortium name="WormBaseParasite"/>
        </authorList>
    </citation>
    <scope>IDENTIFICATION</scope>
</reference>
<evidence type="ECO:0000313" key="2">
    <source>
        <dbReference type="WBParaSite" id="Pan_g23258.t1"/>
    </source>
</evidence>
<keyword evidence="1" id="KW-1185">Reference proteome</keyword>